<organism evidence="1 2">
    <name type="scientific">Pluteus cervinus</name>
    <dbReference type="NCBI Taxonomy" id="181527"/>
    <lineage>
        <taxon>Eukaryota</taxon>
        <taxon>Fungi</taxon>
        <taxon>Dikarya</taxon>
        <taxon>Basidiomycota</taxon>
        <taxon>Agaricomycotina</taxon>
        <taxon>Agaricomycetes</taxon>
        <taxon>Agaricomycetidae</taxon>
        <taxon>Agaricales</taxon>
        <taxon>Pluteineae</taxon>
        <taxon>Pluteaceae</taxon>
        <taxon>Pluteus</taxon>
    </lineage>
</organism>
<name>A0ACD3AEA7_9AGAR</name>
<keyword evidence="2" id="KW-1185">Reference proteome</keyword>
<reference evidence="1 2" key="1">
    <citation type="journal article" date="2019" name="Nat. Ecol. Evol.">
        <title>Megaphylogeny resolves global patterns of mushroom evolution.</title>
        <authorList>
            <person name="Varga T."/>
            <person name="Krizsan K."/>
            <person name="Foldi C."/>
            <person name="Dima B."/>
            <person name="Sanchez-Garcia M."/>
            <person name="Sanchez-Ramirez S."/>
            <person name="Szollosi G.J."/>
            <person name="Szarkandi J.G."/>
            <person name="Papp V."/>
            <person name="Albert L."/>
            <person name="Andreopoulos W."/>
            <person name="Angelini C."/>
            <person name="Antonin V."/>
            <person name="Barry K.W."/>
            <person name="Bougher N.L."/>
            <person name="Buchanan P."/>
            <person name="Buyck B."/>
            <person name="Bense V."/>
            <person name="Catcheside P."/>
            <person name="Chovatia M."/>
            <person name="Cooper J."/>
            <person name="Damon W."/>
            <person name="Desjardin D."/>
            <person name="Finy P."/>
            <person name="Geml J."/>
            <person name="Haridas S."/>
            <person name="Hughes K."/>
            <person name="Justo A."/>
            <person name="Karasinski D."/>
            <person name="Kautmanova I."/>
            <person name="Kiss B."/>
            <person name="Kocsube S."/>
            <person name="Kotiranta H."/>
            <person name="LaButti K.M."/>
            <person name="Lechner B.E."/>
            <person name="Liimatainen K."/>
            <person name="Lipzen A."/>
            <person name="Lukacs Z."/>
            <person name="Mihaltcheva S."/>
            <person name="Morgado L.N."/>
            <person name="Niskanen T."/>
            <person name="Noordeloos M.E."/>
            <person name="Ohm R.A."/>
            <person name="Ortiz-Santana B."/>
            <person name="Ovrebo C."/>
            <person name="Racz N."/>
            <person name="Riley R."/>
            <person name="Savchenko A."/>
            <person name="Shiryaev A."/>
            <person name="Soop K."/>
            <person name="Spirin V."/>
            <person name="Szebenyi C."/>
            <person name="Tomsovsky M."/>
            <person name="Tulloss R.E."/>
            <person name="Uehling J."/>
            <person name="Grigoriev I.V."/>
            <person name="Vagvolgyi C."/>
            <person name="Papp T."/>
            <person name="Martin F.M."/>
            <person name="Miettinen O."/>
            <person name="Hibbett D.S."/>
            <person name="Nagy L.G."/>
        </authorList>
    </citation>
    <scope>NUCLEOTIDE SEQUENCE [LARGE SCALE GENOMIC DNA]</scope>
    <source>
        <strain evidence="1 2">NL-1719</strain>
    </source>
</reference>
<dbReference type="Proteomes" id="UP000308600">
    <property type="component" value="Unassembled WGS sequence"/>
</dbReference>
<accession>A0ACD3AEA7</accession>
<dbReference type="EMBL" id="ML208484">
    <property type="protein sequence ID" value="TFK64223.1"/>
    <property type="molecule type" value="Genomic_DNA"/>
</dbReference>
<gene>
    <name evidence="1" type="ORF">BDN72DRAFT_846797</name>
</gene>
<proteinExistence type="predicted"/>
<evidence type="ECO:0000313" key="2">
    <source>
        <dbReference type="Proteomes" id="UP000308600"/>
    </source>
</evidence>
<sequence length="1234" mass="133229">MYTIAFVISTLAAVVIPFYGLNIAMFNLQEVTPLSALYFVLVFLGTVQGQAVADFLSALIQNTQALILVVILVKIACVSAYISTIGLDILLGKVSDLSQKIISCAGSSKSSSFKSFGASSSNCGKKVTRDKGNGNGGSPPPPPPGPPPSEPPPPPPTKRSDVDEISEEVLSIFIEVQALFAMVKQVYKLSRPIDLDQRFRANNHILNWLYGLRVEIERRAKSVGLTAAQRREPKHLYDFGINEMYDLLDKILKYEDLCKRDLRDHGEFLEDAAMSFVYRPMEKLREDIMIVLGSLSYLERERAARVAEVMEDADKVASTQSSPASVIQECTYLLPSTITHAASTSPSTTSSFDGGISSFVSTPNSSLPSPITPSNDIDQVKIKVDETFLLDTTLDIPDDSFDWGYDNHFMEIPKPLSVAGLAIKKESQSSGNKGIFSLFDQSCPFNEQGDSNLSEFDGNASKVSSQHTMVKSSSRKSQCNLNWSLPSFKIAKRKPDEKNIDTRNILADLNNLSSSESTVPVVFAISQSSSNRTIPQSASKWFGQRVRTLFGDRRAPQAPSGCKTDIQNAPPSSTSQNLSSPRVALDVLKESVEEVIGVSDKAAHVKAKHTSGTELLQPSSDHSKGKLPSPAKLNNELFRPLSMNHDVDIVPTDPQTRFAGQDASLEGVKIPFSLPGSDELESELPYIIDRRRGIIFPTNIDGDTPSEQDALQPSSPPSLNDDASPIPIHVQNASPPTAIALQIIPNTPELNVNGGDKPKPALLDQNKLHERWISTAEVSHMPTEDYNGGASLPSDELPPLEVVVTFSQSASPFPSEALPTFTEIPKPRREFLIPDAELAPYIKRVRACAVKTSMGVTYPGVPRVSDAELAPYLEKARALIAASKRPSSPEDDEPILPHSEFVKEMQARLDTTRTRAVEESVKVFFGRPLRASFGRPSESISPEITTTPASPSPHQPTSPVISVHFPKGEGKVPVAKVAPTTATSSLPQRRSSLPVGRLPQPTPPSATSSLGPRLFRHGSSPESRLRAPASRRSSILPVHDVYEQSNAPPPAAPPAMVVVPAVTPKVQPRGSLKRPSIGNTASRIATAPRSSLSVSPALAVVPVTKTASPTTRTAPIKSMTTPTPNGGLRKPAPRSSLRPPSISSATALRLKTPSPSPNPNPTTGLRPLKLKNQENIRPSSNNLKTEVTNAQAPPTVSPPKVASISTSATSKLRRPSVKGFSLLQPPKCTPKVQF</sequence>
<protein>
    <submittedName>
        <fullName evidence="1">Uncharacterized protein</fullName>
    </submittedName>
</protein>
<evidence type="ECO:0000313" key="1">
    <source>
        <dbReference type="EMBL" id="TFK64223.1"/>
    </source>
</evidence>